<dbReference type="EMBL" id="HBHJ01028995">
    <property type="protein sequence ID" value="CAD9708204.1"/>
    <property type="molecule type" value="Transcribed_RNA"/>
</dbReference>
<evidence type="ECO:0000313" key="2">
    <source>
        <dbReference type="EMBL" id="CAD9708204.1"/>
    </source>
</evidence>
<gene>
    <name evidence="2" type="ORF">RMAR1173_LOCUS19195</name>
</gene>
<organism evidence="2">
    <name type="scientific">Rhizochromulina marina</name>
    <dbReference type="NCBI Taxonomy" id="1034831"/>
    <lineage>
        <taxon>Eukaryota</taxon>
        <taxon>Sar</taxon>
        <taxon>Stramenopiles</taxon>
        <taxon>Ochrophyta</taxon>
        <taxon>Dictyochophyceae</taxon>
        <taxon>Rhizochromulinales</taxon>
        <taxon>Rhizochromulina</taxon>
    </lineage>
</organism>
<feature type="region of interest" description="Disordered" evidence="1">
    <location>
        <begin position="44"/>
        <end position="75"/>
    </location>
</feature>
<accession>A0A7S2STA2</accession>
<feature type="compositionally biased region" description="Polar residues" evidence="1">
    <location>
        <begin position="54"/>
        <end position="75"/>
    </location>
</feature>
<protein>
    <submittedName>
        <fullName evidence="2">Uncharacterized protein</fullName>
    </submittedName>
</protein>
<reference evidence="2" key="1">
    <citation type="submission" date="2021-01" db="EMBL/GenBank/DDBJ databases">
        <authorList>
            <person name="Corre E."/>
            <person name="Pelletier E."/>
            <person name="Niang G."/>
            <person name="Scheremetjew M."/>
            <person name="Finn R."/>
            <person name="Kale V."/>
            <person name="Holt S."/>
            <person name="Cochrane G."/>
            <person name="Meng A."/>
            <person name="Brown T."/>
            <person name="Cohen L."/>
        </authorList>
    </citation>
    <scope>NUCLEOTIDE SEQUENCE</scope>
    <source>
        <strain evidence="2">CCMP1243</strain>
    </source>
</reference>
<dbReference type="AlphaFoldDB" id="A0A7S2STA2"/>
<name>A0A7S2STA2_9STRA</name>
<sequence length="102" mass="11338">MDDVWISGSLARRKVPRFVVPFDENQFNLSPHLKDVTTLDSISLQAPSGDKRGSNTPYARATASTPNARATANQQALRHFQHDWDVKWDGNNHKLCSADSGC</sequence>
<evidence type="ECO:0000256" key="1">
    <source>
        <dbReference type="SAM" id="MobiDB-lite"/>
    </source>
</evidence>
<proteinExistence type="predicted"/>